<keyword evidence="2" id="KW-0547">Nucleotide-binding</keyword>
<evidence type="ECO:0000256" key="1">
    <source>
        <dbReference type="ARBA" id="ARBA00022448"/>
    </source>
</evidence>
<dbReference type="GO" id="GO:0005524">
    <property type="term" value="F:ATP binding"/>
    <property type="evidence" value="ECO:0007669"/>
    <property type="project" value="UniProtKB-KW"/>
</dbReference>
<gene>
    <name evidence="5" type="ORF">HYY20_04010</name>
</gene>
<dbReference type="PROSITE" id="PS00211">
    <property type="entry name" value="ABC_TRANSPORTER_1"/>
    <property type="match status" value="1"/>
</dbReference>
<dbReference type="PANTHER" id="PTHR43023">
    <property type="entry name" value="PROTEIN TRIGALACTOSYLDIACYLGLYCEROL 3, CHLOROPLASTIC"/>
    <property type="match status" value="1"/>
</dbReference>
<dbReference type="PROSITE" id="PS50893">
    <property type="entry name" value="ABC_TRANSPORTER_2"/>
    <property type="match status" value="1"/>
</dbReference>
<evidence type="ECO:0000256" key="3">
    <source>
        <dbReference type="ARBA" id="ARBA00022840"/>
    </source>
</evidence>
<dbReference type="PANTHER" id="PTHR43023:SF6">
    <property type="entry name" value="INTERMEMBRANE PHOSPHOLIPID TRANSPORT SYSTEM ATP-BINDING PROTEIN MLAF"/>
    <property type="match status" value="1"/>
</dbReference>
<dbReference type="InterPro" id="IPR017871">
    <property type="entry name" value="ABC_transporter-like_CS"/>
</dbReference>
<dbReference type="Gene3D" id="3.40.50.300">
    <property type="entry name" value="P-loop containing nucleotide triphosphate hydrolases"/>
    <property type="match status" value="1"/>
</dbReference>
<accession>A0A932CMU8</accession>
<dbReference type="InterPro" id="IPR003439">
    <property type="entry name" value="ABC_transporter-like_ATP-bd"/>
</dbReference>
<keyword evidence="3 5" id="KW-0067">ATP-binding</keyword>
<dbReference type="Pfam" id="PF00005">
    <property type="entry name" value="ABC_tran"/>
    <property type="match status" value="1"/>
</dbReference>
<proteinExistence type="predicted"/>
<evidence type="ECO:0000259" key="4">
    <source>
        <dbReference type="PROSITE" id="PS50893"/>
    </source>
</evidence>
<reference evidence="5" key="1">
    <citation type="submission" date="2020-07" db="EMBL/GenBank/DDBJ databases">
        <title>Huge and variable diversity of episymbiotic CPR bacteria and DPANN archaea in groundwater ecosystems.</title>
        <authorList>
            <person name="He C.Y."/>
            <person name="Keren R."/>
            <person name="Whittaker M."/>
            <person name="Farag I.F."/>
            <person name="Doudna J."/>
            <person name="Cate J.H.D."/>
            <person name="Banfield J.F."/>
        </authorList>
    </citation>
    <scope>NUCLEOTIDE SEQUENCE</scope>
    <source>
        <strain evidence="5">NC_groundwater_672_Ag_B-0.1um_62_36</strain>
    </source>
</reference>
<comment type="caution">
    <text evidence="5">The sequence shown here is derived from an EMBL/GenBank/DDBJ whole genome shotgun (WGS) entry which is preliminary data.</text>
</comment>
<name>A0A932CMU8_UNCTE</name>
<dbReference type="GO" id="GO:0016887">
    <property type="term" value="F:ATP hydrolysis activity"/>
    <property type="evidence" value="ECO:0007669"/>
    <property type="project" value="InterPro"/>
</dbReference>
<sequence>MIQIIDLHNSFNGTQVLKGVSLEIPRGELLALIGRSGLGKSVLLKHVVGLLKGDRGRVMIDSQDISRLRGKPLERLRQKFGFLFQGGALFDSLTVFENVAFPLREKMRKTESQVREMVFHELEQVGLKQSDAVKYPAELSGGMRKRVALARALITEPEIMLFDEPTTGLDPMMAGTILHYIKTSHERLRFTGIIVTHEIPRSFDIVQKVAMLHEGAILTYATPEEILRHENPMVRQFINGGLNAPVYQT</sequence>
<feature type="domain" description="ABC transporter" evidence="4">
    <location>
        <begin position="2"/>
        <end position="239"/>
    </location>
</feature>
<organism evidence="5 6">
    <name type="scientific">Tectimicrobiota bacterium</name>
    <dbReference type="NCBI Taxonomy" id="2528274"/>
    <lineage>
        <taxon>Bacteria</taxon>
        <taxon>Pseudomonadati</taxon>
        <taxon>Nitrospinota/Tectimicrobiota group</taxon>
        <taxon>Candidatus Tectimicrobiota</taxon>
    </lineage>
</organism>
<dbReference type="SMART" id="SM00382">
    <property type="entry name" value="AAA"/>
    <property type="match status" value="1"/>
</dbReference>
<evidence type="ECO:0000313" key="5">
    <source>
        <dbReference type="EMBL" id="MBI2876024.1"/>
    </source>
</evidence>
<dbReference type="Proteomes" id="UP000769766">
    <property type="component" value="Unassembled WGS sequence"/>
</dbReference>
<dbReference type="AlphaFoldDB" id="A0A932CMU8"/>
<keyword evidence="1" id="KW-0813">Transport</keyword>
<dbReference type="EMBL" id="JACPRF010000125">
    <property type="protein sequence ID" value="MBI2876024.1"/>
    <property type="molecule type" value="Genomic_DNA"/>
</dbReference>
<dbReference type="SUPFAM" id="SSF52540">
    <property type="entry name" value="P-loop containing nucleoside triphosphate hydrolases"/>
    <property type="match status" value="1"/>
</dbReference>
<protein>
    <submittedName>
        <fullName evidence="5">ATP-binding cassette domain-containing protein</fullName>
    </submittedName>
</protein>
<evidence type="ECO:0000313" key="6">
    <source>
        <dbReference type="Proteomes" id="UP000769766"/>
    </source>
</evidence>
<evidence type="ECO:0000256" key="2">
    <source>
        <dbReference type="ARBA" id="ARBA00022741"/>
    </source>
</evidence>
<dbReference type="InterPro" id="IPR027417">
    <property type="entry name" value="P-loop_NTPase"/>
</dbReference>
<dbReference type="InterPro" id="IPR003593">
    <property type="entry name" value="AAA+_ATPase"/>
</dbReference>